<feature type="coiled-coil region" evidence="1">
    <location>
        <begin position="2094"/>
        <end position="2121"/>
    </location>
</feature>
<feature type="compositionally biased region" description="Low complexity" evidence="2">
    <location>
        <begin position="2047"/>
        <end position="2059"/>
    </location>
</feature>
<feature type="compositionally biased region" description="Basic and acidic residues" evidence="2">
    <location>
        <begin position="1242"/>
        <end position="1266"/>
    </location>
</feature>
<feature type="compositionally biased region" description="Low complexity" evidence="2">
    <location>
        <begin position="672"/>
        <end position="691"/>
    </location>
</feature>
<feature type="region of interest" description="Disordered" evidence="2">
    <location>
        <begin position="1777"/>
        <end position="1817"/>
    </location>
</feature>
<feature type="domain" description="PDZ" evidence="3">
    <location>
        <begin position="2608"/>
        <end position="2680"/>
    </location>
</feature>
<dbReference type="EMBL" id="HBUF01161979">
    <property type="protein sequence ID" value="CAG6650358.1"/>
    <property type="molecule type" value="Transcribed_RNA"/>
</dbReference>
<feature type="region of interest" description="Disordered" evidence="2">
    <location>
        <begin position="1498"/>
        <end position="1523"/>
    </location>
</feature>
<feature type="compositionally biased region" description="Basic and acidic residues" evidence="2">
    <location>
        <begin position="1195"/>
        <end position="1217"/>
    </location>
</feature>
<feature type="compositionally biased region" description="Basic and acidic residues" evidence="2">
    <location>
        <begin position="948"/>
        <end position="981"/>
    </location>
</feature>
<dbReference type="CDD" id="cd06762">
    <property type="entry name" value="PDZ6_PDZD2-PDZ3_hPro-IL-16-like"/>
    <property type="match status" value="1"/>
</dbReference>
<feature type="compositionally biased region" description="Polar residues" evidence="2">
    <location>
        <begin position="1293"/>
        <end position="1302"/>
    </location>
</feature>
<dbReference type="CDD" id="cd00136">
    <property type="entry name" value="PDZ_canonical"/>
    <property type="match status" value="1"/>
</dbReference>
<feature type="compositionally biased region" description="Basic and acidic residues" evidence="2">
    <location>
        <begin position="911"/>
        <end position="936"/>
    </location>
</feature>
<feature type="domain" description="PDZ" evidence="3">
    <location>
        <begin position="174"/>
        <end position="266"/>
    </location>
</feature>
<feature type="compositionally biased region" description="Polar residues" evidence="2">
    <location>
        <begin position="1223"/>
        <end position="1237"/>
    </location>
</feature>
<feature type="compositionally biased region" description="Polar residues" evidence="2">
    <location>
        <begin position="1876"/>
        <end position="1885"/>
    </location>
</feature>
<dbReference type="PANTHER" id="PTHR11324:SF16">
    <property type="entry name" value="PDZ DOMAIN-CONTAINING PROTEIN 2"/>
    <property type="match status" value="1"/>
</dbReference>
<feature type="region of interest" description="Disordered" evidence="2">
    <location>
        <begin position="1659"/>
        <end position="1681"/>
    </location>
</feature>
<dbReference type="Gene3D" id="2.30.42.10">
    <property type="match status" value="3"/>
</dbReference>
<dbReference type="InterPro" id="IPR001478">
    <property type="entry name" value="PDZ"/>
</dbReference>
<feature type="compositionally biased region" description="Polar residues" evidence="2">
    <location>
        <begin position="2288"/>
        <end position="2299"/>
    </location>
</feature>
<feature type="compositionally biased region" description="Polar residues" evidence="2">
    <location>
        <begin position="1324"/>
        <end position="1336"/>
    </location>
</feature>
<dbReference type="InterPro" id="IPR036034">
    <property type="entry name" value="PDZ_sf"/>
</dbReference>
<feature type="compositionally biased region" description="Low complexity" evidence="2">
    <location>
        <begin position="1270"/>
        <end position="1292"/>
    </location>
</feature>
<feature type="region of interest" description="Disordered" evidence="2">
    <location>
        <begin position="665"/>
        <end position="737"/>
    </location>
</feature>
<evidence type="ECO:0000313" key="4">
    <source>
        <dbReference type="EMBL" id="CAG6650358.1"/>
    </source>
</evidence>
<dbReference type="EMBL" id="HBUF01161980">
    <property type="protein sequence ID" value="CAG6650359.1"/>
    <property type="molecule type" value="Transcribed_RNA"/>
</dbReference>
<evidence type="ECO:0000259" key="3">
    <source>
        <dbReference type="PROSITE" id="PS50106"/>
    </source>
</evidence>
<reference evidence="4" key="1">
    <citation type="submission" date="2021-05" db="EMBL/GenBank/DDBJ databases">
        <authorList>
            <person name="Alioto T."/>
            <person name="Alioto T."/>
            <person name="Gomez Garrido J."/>
        </authorList>
    </citation>
    <scope>NUCLEOTIDE SEQUENCE</scope>
</reference>
<feature type="compositionally biased region" description="Polar residues" evidence="2">
    <location>
        <begin position="697"/>
        <end position="709"/>
    </location>
</feature>
<feature type="compositionally biased region" description="Polar residues" evidence="2">
    <location>
        <begin position="377"/>
        <end position="388"/>
    </location>
</feature>
<feature type="compositionally biased region" description="Polar residues" evidence="2">
    <location>
        <begin position="900"/>
        <end position="910"/>
    </location>
</feature>
<feature type="compositionally biased region" description="Low complexity" evidence="2">
    <location>
        <begin position="1909"/>
        <end position="1920"/>
    </location>
</feature>
<name>A0A8D8W943_9HEMI</name>
<protein>
    <submittedName>
        <fullName evidence="4">PDZ domain-containing protein 2</fullName>
    </submittedName>
</protein>
<feature type="region of interest" description="Disordered" evidence="2">
    <location>
        <begin position="1"/>
        <end position="25"/>
    </location>
</feature>
<feature type="compositionally biased region" description="Polar residues" evidence="2">
    <location>
        <begin position="1898"/>
        <end position="1908"/>
    </location>
</feature>
<dbReference type="SUPFAM" id="SSF50156">
    <property type="entry name" value="PDZ domain-like"/>
    <property type="match status" value="3"/>
</dbReference>
<feature type="compositionally biased region" description="Basic and acidic residues" evidence="2">
    <location>
        <begin position="1666"/>
        <end position="1680"/>
    </location>
</feature>
<keyword evidence="1" id="KW-0175">Coiled coil</keyword>
<feature type="region of interest" description="Disordered" evidence="2">
    <location>
        <begin position="2240"/>
        <end position="2323"/>
    </location>
</feature>
<feature type="region of interest" description="Disordered" evidence="2">
    <location>
        <begin position="334"/>
        <end position="401"/>
    </location>
</feature>
<dbReference type="SMART" id="SM00228">
    <property type="entry name" value="PDZ"/>
    <property type="match status" value="3"/>
</dbReference>
<feature type="region of interest" description="Disordered" evidence="2">
    <location>
        <begin position="2047"/>
        <end position="2082"/>
    </location>
</feature>
<feature type="compositionally biased region" description="Polar residues" evidence="2">
    <location>
        <begin position="1808"/>
        <end position="1817"/>
    </location>
</feature>
<dbReference type="PANTHER" id="PTHR11324">
    <property type="entry name" value="IL16-RELATED"/>
    <property type="match status" value="1"/>
</dbReference>
<feature type="compositionally biased region" description="Polar residues" evidence="2">
    <location>
        <begin position="726"/>
        <end position="735"/>
    </location>
</feature>
<feature type="region of interest" description="Disordered" evidence="2">
    <location>
        <begin position="1539"/>
        <end position="1560"/>
    </location>
</feature>
<feature type="region of interest" description="Disordered" evidence="2">
    <location>
        <begin position="1868"/>
        <end position="1935"/>
    </location>
</feature>
<accession>A0A8D8W943</accession>
<dbReference type="PROSITE" id="PS50106">
    <property type="entry name" value="PDZ"/>
    <property type="match status" value="3"/>
</dbReference>
<proteinExistence type="predicted"/>
<sequence length="2694" mass="295947">MDVSRGAASNVQIKHKKQSSQDSGTFLDWDEPIVTNTHRTVSTNGDLSFNSNVGGEFVTVVAVDAKNEQRGDLDSANANFVTVLAVNSVNTNGKDAQIEKKVSGNHIVNKSVELDENRNVNSGGYVNRAIQNGSSVASHDHTGRHLSRTDSNSNGIVRHNDYLGQDEYQFIESEILVYRLPGERLGFGLKFEGGLQTNQKVARLFVQSCADDSPASRTTTPWGHFTPGDELVRINDIDIRDLTRIDCVKYLKESTVVLKLYVRHLKLASDVDETVSRNGETTSSELIHHSKRHLGIKTNSILTQEIVKTQEAVKGNIHTDAVEKVTNDVAHLYTDDKSTDLNGDNSSPPPIPPRKLVKKNSTNERKRSSPKASPRSIVNNDLMSSSELNQRKNIHPSDENEKEFYEVDLKLSDQDIDEIIDSLDRSECEEAVRNQKESGRVKNAGEILKPHGKHSILDINDNVQTNDMPAGLTKELGVPDAEFYTNLFLDSNDALFESESDDTGSSHTTAIDRLSLHSSDRISLTSSSSISDIKSLNSYEFELDSNMDTVIDFDKVLEPLEGSVETLPIDNGPFMMKTVVHEEQIIKKSAELVEKVTEVSKTVQPIRLDDNSKLKGQSDKTQSPKPLPRTDFQKLKFKSGKKMPPPPPPPVKKVENLIQNVSQSAIENKQNSPISSEINSSGSSKNSETTSVESLKRSPNTSVGSSTEGKISVDSPRVSPREKVTSMKNEASPSQPEKIIEITKQTATNLENPSLSSNQNKEMSKETLPIDSDKFLPKNSINEITPESSLYTTVEQISVDHFPKVINAQEKVPLDASSPTYKSELSFLETIVENDEHNNHLPRLIDFVPKDKVKSTVDKSKNLNSIIFEQQKVVEYFTQHSSSTVKSVGKTVKADAVKKTNASKASNDVSENQKRNRKGKENSNEKIGVAHKDSVATKDVNISSVKENGTKESKADLDGTDKHLHRTDKTTGETSEGSRDDVCTVDSETHKCSNDATNCDATDKGTNRLEMVDRMADGGERAEDEVIVDAEDHGHEEDGQERIRSGMILDLIQPVEHLECLNKDVTDGSDPLQLLSPSSAALQIDLKPSNGSASESAGSYELLPSSASDTIMSSTALTRLPPDGHEFPHSYQELTRDAHKCPPMSPSQLRDVQQVMLPDCVSYTTSNKTNISPTMVSSSGLPPLPNSGPPVMRKMSREGFSVKEFSREVSPRKELTPPRHNSGYINGTNCDNKTETNYYRYKTGDPSHYKYQNKDEKSEKSVRDKIAMFSNPSSNSSPSNSTNKSNSVSSRNGYSANSSPTSGHKFVDPLKRPLTREPSPFGVSPTSPTSPGKETVNFTSKEKLSSFKNDEIVSHNYLTGLDVDNLFTQKHYQETGVNCQSESSAYSSLSTSEILSDKNGDCGTYNGYPCKNAGFENSELCSPVHSFQQSGPNSQYASTEPICDTKEPKEIIGTRTNGITALQQSKRSDTAVAELYKDKYSTDLKTTSPLDAYRKFTSENKSDSETKGSHVILGRSNSSSRTTECKINDFSSLPRKLKVLKSQESRETSPETEGYSSKLSRTISFSNPPLLQSRSHSMVDIYRNNGADSISKLMEKRKKNISKLKGLIIPEKAEITVTSPAICNLPEIRVKPPTGFLGSTENLEPTGRSGILKQPIPLERTVSNPSDRKQPSVYERKRNNSVDNTIDQVDIADSIERERCKTASTWDLNDIPKYSPAFKRKSLTVYEKTKQFQQNPAEVKKVSPPKPPRKTYEKINNDQIDALISFDRIKENCKTKISKKVSDSETTEKSSSSDQNNPRKSVKDATKNVRSFDNNNASDRTCVKSVASEEKCKDILNPALDTGNERLKPNDRDRLTVKKLNILTAYDTETSESDNDSAISSNVSPPLSPLKRDEPDTPRSSCNQQRKISTNSSSSSTLTSGDDTIHYQPGETPAKRILKPQSVEAVNRKNVLSSAKFRSGDKTNEPVAKDADAVHEDLVRCVDSRLKVVGKNNEKNLRKVDDDEYSSSTLNENDEEDFEFNDECTDKRYTRRTIKVAYLDVVDSADSSDDILSSSDMISEGANSDDEMSVTSSECKPRVSDDWGNTPDEICSKIEEYIDDLEMYSQEIEEKRSRLINERTKRVRRTIESVKIDKFVRTNEFLRNARLNDANDKLNEMEDKQSVYLNKTKTVTKEAPPKTMSRSRVDRLRKDIEENETTETEASVEDYVPNPVIKPSCVNGKLREPSVKVDEIKAEYVRSISQSEVKSPPVASPVSRGKSTSVGDVRKYSRGLSECSKPSGVYNDHSKTTALSSDLSRPSGTLYGRLPSSHHMRVSSLDSTTSDDSFTMQREQFGSITSIASSTSLISQQELQQLIDESGNQSLECGDSVANSSSGTSEVNVLVLHRDLPGNSVGITLAGGSDYEAKEITVHKVISGTPADRDGRLQKGDRILSINGKSMKGLTHKESLAILKAPRSEVVLVVSRWKPNAPEATTINSSDSSSLHSSSTITSSTVPVTSPTSPLSPTLMTLPTSPSSMTSPTSPPLMTSPVSPTSPLSPVSPRSPSLMTSPISSSSSPCSVRTVSSGSSSPQSRLMTSGTMADTVGATGSDSVPALNSGIAVRRGPPVDITLIKDGAGLGFSLEGGKDSPLGDQPLTIKKIFTGGCAEKNGQLRAGDEILAINQIPVSDMSRIEAWSMLKKLNDGSVHLTLRHKV</sequence>
<feature type="region of interest" description="Disordered" evidence="2">
    <location>
        <begin position="899"/>
        <end position="981"/>
    </location>
</feature>
<feature type="region of interest" description="Disordered" evidence="2">
    <location>
        <begin position="608"/>
        <end position="632"/>
    </location>
</feature>
<feature type="compositionally biased region" description="Low complexity" evidence="2">
    <location>
        <begin position="2477"/>
        <end position="2572"/>
    </location>
</feature>
<feature type="domain" description="PDZ" evidence="3">
    <location>
        <begin position="2381"/>
        <end position="2466"/>
    </location>
</feature>
<dbReference type="Pfam" id="PF00595">
    <property type="entry name" value="PDZ"/>
    <property type="match status" value="2"/>
</dbReference>
<feature type="compositionally biased region" description="Basic and acidic residues" evidence="2">
    <location>
        <begin position="1305"/>
        <end position="1315"/>
    </location>
</feature>
<feature type="region of interest" description="Disordered" evidence="2">
    <location>
        <begin position="2470"/>
        <end position="2576"/>
    </location>
</feature>
<feature type="compositionally biased region" description="Basic and acidic residues" evidence="2">
    <location>
        <begin position="1777"/>
        <end position="1788"/>
    </location>
</feature>
<feature type="region of interest" description="Disordered" evidence="2">
    <location>
        <begin position="135"/>
        <end position="155"/>
    </location>
</feature>
<organism evidence="4">
    <name type="scientific">Cacopsylla melanoneura</name>
    <dbReference type="NCBI Taxonomy" id="428564"/>
    <lineage>
        <taxon>Eukaryota</taxon>
        <taxon>Metazoa</taxon>
        <taxon>Ecdysozoa</taxon>
        <taxon>Arthropoda</taxon>
        <taxon>Hexapoda</taxon>
        <taxon>Insecta</taxon>
        <taxon>Pterygota</taxon>
        <taxon>Neoptera</taxon>
        <taxon>Paraneoptera</taxon>
        <taxon>Hemiptera</taxon>
        <taxon>Sternorrhyncha</taxon>
        <taxon>Psylloidea</taxon>
        <taxon>Psyllidae</taxon>
        <taxon>Psyllinae</taxon>
        <taxon>Cacopsylla</taxon>
    </lineage>
</organism>
<dbReference type="CDD" id="cd06763">
    <property type="entry name" value="PDZ7_PDZD2-PDZ4_hPro-IL-16-like"/>
    <property type="match status" value="1"/>
</dbReference>
<feature type="compositionally biased region" description="Basic and acidic residues" evidence="2">
    <location>
        <begin position="608"/>
        <end position="618"/>
    </location>
</feature>
<feature type="region of interest" description="Disordered" evidence="2">
    <location>
        <begin position="1730"/>
        <end position="1753"/>
    </location>
</feature>
<feature type="compositionally biased region" description="Basic and acidic residues" evidence="2">
    <location>
        <begin position="1498"/>
        <end position="1508"/>
    </location>
</feature>
<evidence type="ECO:0000256" key="1">
    <source>
        <dbReference type="SAM" id="Coils"/>
    </source>
</evidence>
<evidence type="ECO:0000256" key="2">
    <source>
        <dbReference type="SAM" id="MobiDB-lite"/>
    </source>
</evidence>
<feature type="region of interest" description="Disordered" evidence="2">
    <location>
        <begin position="1171"/>
        <end position="1336"/>
    </location>
</feature>